<evidence type="ECO:0000313" key="3">
    <source>
        <dbReference type="Proteomes" id="UP000315724"/>
    </source>
</evidence>
<dbReference type="Proteomes" id="UP000315724">
    <property type="component" value="Chromosome"/>
</dbReference>
<dbReference type="RefSeq" id="WP_145195870.1">
    <property type="nucleotide sequence ID" value="NZ_CP036267.1"/>
</dbReference>
<feature type="domain" description="Prolyl 4-hydroxylase alpha subunit Fe(2+) 2OG dioxygenase" evidence="1">
    <location>
        <begin position="109"/>
        <end position="191"/>
    </location>
</feature>
<dbReference type="Pfam" id="PF13640">
    <property type="entry name" value="2OG-FeII_Oxy_3"/>
    <property type="match status" value="1"/>
</dbReference>
<proteinExistence type="predicted"/>
<evidence type="ECO:0000259" key="1">
    <source>
        <dbReference type="Pfam" id="PF13640"/>
    </source>
</evidence>
<dbReference type="OrthoDB" id="8578235at2"/>
<gene>
    <name evidence="2" type="ORF">Mal48_05960</name>
</gene>
<accession>A0A517QI98</accession>
<dbReference type="AlphaFoldDB" id="A0A517QI98"/>
<dbReference type="EMBL" id="CP036267">
    <property type="protein sequence ID" value="QDT31363.1"/>
    <property type="molecule type" value="Genomic_DNA"/>
</dbReference>
<name>A0A517QI98_9PLAN</name>
<protein>
    <recommendedName>
        <fullName evidence="1">Prolyl 4-hydroxylase alpha subunit Fe(2+) 2OG dioxygenase domain-containing protein</fullName>
    </recommendedName>
</protein>
<dbReference type="Gene3D" id="2.60.120.620">
    <property type="entry name" value="q2cbj1_9rhob like domain"/>
    <property type="match status" value="1"/>
</dbReference>
<organism evidence="2 3">
    <name type="scientific">Thalassoglobus polymorphus</name>
    <dbReference type="NCBI Taxonomy" id="2527994"/>
    <lineage>
        <taxon>Bacteria</taxon>
        <taxon>Pseudomonadati</taxon>
        <taxon>Planctomycetota</taxon>
        <taxon>Planctomycetia</taxon>
        <taxon>Planctomycetales</taxon>
        <taxon>Planctomycetaceae</taxon>
        <taxon>Thalassoglobus</taxon>
    </lineage>
</organism>
<dbReference type="KEGG" id="tpol:Mal48_05960"/>
<dbReference type="InterPro" id="IPR044862">
    <property type="entry name" value="Pro_4_hyd_alph_FE2OG_OXY"/>
</dbReference>
<evidence type="ECO:0000313" key="2">
    <source>
        <dbReference type="EMBL" id="QDT31363.1"/>
    </source>
</evidence>
<reference evidence="2 3" key="1">
    <citation type="submission" date="2019-02" db="EMBL/GenBank/DDBJ databases">
        <title>Deep-cultivation of Planctomycetes and their phenomic and genomic characterization uncovers novel biology.</title>
        <authorList>
            <person name="Wiegand S."/>
            <person name="Jogler M."/>
            <person name="Boedeker C."/>
            <person name="Pinto D."/>
            <person name="Vollmers J."/>
            <person name="Rivas-Marin E."/>
            <person name="Kohn T."/>
            <person name="Peeters S.H."/>
            <person name="Heuer A."/>
            <person name="Rast P."/>
            <person name="Oberbeckmann S."/>
            <person name="Bunk B."/>
            <person name="Jeske O."/>
            <person name="Meyerdierks A."/>
            <person name="Storesund J.E."/>
            <person name="Kallscheuer N."/>
            <person name="Luecker S."/>
            <person name="Lage O.M."/>
            <person name="Pohl T."/>
            <person name="Merkel B.J."/>
            <person name="Hornburger P."/>
            <person name="Mueller R.-W."/>
            <person name="Bruemmer F."/>
            <person name="Labrenz M."/>
            <person name="Spormann A.M."/>
            <person name="Op den Camp H."/>
            <person name="Overmann J."/>
            <person name="Amann R."/>
            <person name="Jetten M.S.M."/>
            <person name="Mascher T."/>
            <person name="Medema M.H."/>
            <person name="Devos D.P."/>
            <person name="Kaster A.-K."/>
            <person name="Ovreas L."/>
            <person name="Rohde M."/>
            <person name="Galperin M.Y."/>
            <person name="Jogler C."/>
        </authorList>
    </citation>
    <scope>NUCLEOTIDE SEQUENCE [LARGE SCALE GENOMIC DNA]</scope>
    <source>
        <strain evidence="2 3">Mal48</strain>
    </source>
</reference>
<sequence>MLDQTTSILSEETLNGPETVVLKEPFPILIASNQLPANLAEEIDRDFPQYTGAGYLPHEEKDCGPTINTIVSEMTSREFANSLGKHLGVPNLGDYPTMVSICRSLNKKHGNIHTDSNSKIVTCLLYLNPGWMQNSEGCLRFLRRIDSFEDMVAPEIRPVYGSLAAFRRADNSFHGHLPYEGERRVIQVAWLTSEEEKLRKTKRGKMSRFLKWMTSSLGK</sequence>
<keyword evidence="3" id="KW-1185">Reference proteome</keyword>